<accession>A0A2G8JQH2</accession>
<comment type="caution">
    <text evidence="2">The sequence shown here is derived from an EMBL/GenBank/DDBJ whole genome shotgun (WGS) entry which is preliminary data.</text>
</comment>
<dbReference type="AlphaFoldDB" id="A0A2G8JQH2"/>
<evidence type="ECO:0000313" key="3">
    <source>
        <dbReference type="Proteomes" id="UP000230750"/>
    </source>
</evidence>
<reference evidence="2 3" key="1">
    <citation type="journal article" date="2017" name="PLoS Biol.">
        <title>The sea cucumber genome provides insights into morphological evolution and visceral regeneration.</title>
        <authorList>
            <person name="Zhang X."/>
            <person name="Sun L."/>
            <person name="Yuan J."/>
            <person name="Sun Y."/>
            <person name="Gao Y."/>
            <person name="Zhang L."/>
            <person name="Li S."/>
            <person name="Dai H."/>
            <person name="Hamel J.F."/>
            <person name="Liu C."/>
            <person name="Yu Y."/>
            <person name="Liu S."/>
            <person name="Lin W."/>
            <person name="Guo K."/>
            <person name="Jin S."/>
            <person name="Xu P."/>
            <person name="Storey K.B."/>
            <person name="Huan P."/>
            <person name="Zhang T."/>
            <person name="Zhou Y."/>
            <person name="Zhang J."/>
            <person name="Lin C."/>
            <person name="Li X."/>
            <person name="Xing L."/>
            <person name="Huo D."/>
            <person name="Sun M."/>
            <person name="Wang L."/>
            <person name="Mercier A."/>
            <person name="Li F."/>
            <person name="Yang H."/>
            <person name="Xiang J."/>
        </authorList>
    </citation>
    <scope>NUCLEOTIDE SEQUENCE [LARGE SCALE GENOMIC DNA]</scope>
    <source>
        <strain evidence="2">Shaxun</strain>
        <tissue evidence="2">Muscle</tissue>
    </source>
</reference>
<feature type="region of interest" description="Disordered" evidence="1">
    <location>
        <begin position="235"/>
        <end position="254"/>
    </location>
</feature>
<feature type="compositionally biased region" description="Polar residues" evidence="1">
    <location>
        <begin position="241"/>
        <end position="254"/>
    </location>
</feature>
<feature type="region of interest" description="Disordered" evidence="1">
    <location>
        <begin position="76"/>
        <end position="97"/>
    </location>
</feature>
<feature type="compositionally biased region" description="Basic and acidic residues" evidence="1">
    <location>
        <begin position="592"/>
        <end position="602"/>
    </location>
</feature>
<evidence type="ECO:0000256" key="1">
    <source>
        <dbReference type="SAM" id="MobiDB-lite"/>
    </source>
</evidence>
<dbReference type="EMBL" id="MRZV01001425">
    <property type="protein sequence ID" value="PIK37958.1"/>
    <property type="molecule type" value="Genomic_DNA"/>
</dbReference>
<organism evidence="2 3">
    <name type="scientific">Stichopus japonicus</name>
    <name type="common">Sea cucumber</name>
    <dbReference type="NCBI Taxonomy" id="307972"/>
    <lineage>
        <taxon>Eukaryota</taxon>
        <taxon>Metazoa</taxon>
        <taxon>Echinodermata</taxon>
        <taxon>Eleutherozoa</taxon>
        <taxon>Echinozoa</taxon>
        <taxon>Holothuroidea</taxon>
        <taxon>Aspidochirotacea</taxon>
        <taxon>Aspidochirotida</taxon>
        <taxon>Stichopodidae</taxon>
        <taxon>Apostichopus</taxon>
    </lineage>
</organism>
<feature type="region of interest" description="Disordered" evidence="1">
    <location>
        <begin position="558"/>
        <end position="623"/>
    </location>
</feature>
<dbReference type="OrthoDB" id="10677124at2759"/>
<name>A0A2G8JQH2_STIJA</name>
<feature type="compositionally biased region" description="Basic and acidic residues" evidence="1">
    <location>
        <begin position="83"/>
        <end position="97"/>
    </location>
</feature>
<sequence length="652" mass="72086">MMKYQGQLQSCKETVDGWKIKSERMLASGGSIHNLPLLPPIDIEKFTPKFKPSVHGPLRHPTQPSAANIKLAANFSSSVQTDRTSKPQQVEKEKKEKMSQHASFILSAGSEDSKIPLCSTFMPNSNSDRPGSEFQPDLTASRFVDENNGCHLAKVETKNITEEAKNQGTAAPKKVENQLRTDPVVTPHQEPRTAFHSDSSLLYQHDPAMSLYHHPTASTKHGSTWQNSYLGQEVPPHRHLPNTSTSVEVPSVQPSNNWHTGELFYDKNNSYYSCQHKQPDNRIGTSDWMGQPIDLRSCNTQRLPGNIRVDTQHFTPKPLPENIQGELMAVEATIIQGVCSEQTNSPTSSSNMECMPNVHYIGSDRGTVNAPTQVQRKSPTNPTLPVTAMQTTVPADSKEPCDTSLSTEASGECVGTKVNCPSSTQKGESLQKYVTQDTRQEIDNIQIGGEVVCPSLTEIPQVAQAKIPRIRGEIVCPSLTEIPQVTQAKIPRQDLGPTAAEKDNYRNLDRKVGPPISPALQNIARKKEIVVHPNHIQKVARASVHSNVGLDTFEKEVTRAERKKRGKSTLTGTTDRGSGWLTSGGKRKKKQNERDSLRDRGEVVATTRPPKRDRGEVVATTRPPIEDDVIPSVFSLTHLLKKLSDMFPEESR</sequence>
<proteinExistence type="predicted"/>
<keyword evidence="3" id="KW-1185">Reference proteome</keyword>
<dbReference type="Proteomes" id="UP000230750">
    <property type="component" value="Unassembled WGS sequence"/>
</dbReference>
<gene>
    <name evidence="2" type="ORF">BSL78_25208</name>
</gene>
<evidence type="ECO:0000313" key="2">
    <source>
        <dbReference type="EMBL" id="PIK37958.1"/>
    </source>
</evidence>
<protein>
    <submittedName>
        <fullName evidence="2">Uncharacterized protein</fullName>
    </submittedName>
</protein>